<organism evidence="1">
    <name type="scientific">marine sediment metagenome</name>
    <dbReference type="NCBI Taxonomy" id="412755"/>
    <lineage>
        <taxon>unclassified sequences</taxon>
        <taxon>metagenomes</taxon>
        <taxon>ecological metagenomes</taxon>
    </lineage>
</organism>
<reference evidence="1" key="1">
    <citation type="journal article" date="2014" name="Front. Microbiol.">
        <title>High frequency of phylogenetically diverse reductive dehalogenase-homologous genes in deep subseafloor sedimentary metagenomes.</title>
        <authorList>
            <person name="Kawai M."/>
            <person name="Futagami T."/>
            <person name="Toyoda A."/>
            <person name="Takaki Y."/>
            <person name="Nishi S."/>
            <person name="Hori S."/>
            <person name="Arai W."/>
            <person name="Tsubouchi T."/>
            <person name="Morono Y."/>
            <person name="Uchiyama I."/>
            <person name="Ito T."/>
            <person name="Fujiyama A."/>
            <person name="Inagaki F."/>
            <person name="Takami H."/>
        </authorList>
    </citation>
    <scope>NUCLEOTIDE SEQUENCE</scope>
    <source>
        <strain evidence="1">Expedition CK06-06</strain>
    </source>
</reference>
<accession>X1M3Y8</accession>
<dbReference type="EMBL" id="BARU01047669">
    <property type="protein sequence ID" value="GAI01084.1"/>
    <property type="molecule type" value="Genomic_DNA"/>
</dbReference>
<dbReference type="AlphaFoldDB" id="X1M3Y8"/>
<feature type="non-terminal residue" evidence="1">
    <location>
        <position position="99"/>
    </location>
</feature>
<name>X1M3Y8_9ZZZZ</name>
<comment type="caution">
    <text evidence="1">The sequence shown here is derived from an EMBL/GenBank/DDBJ whole genome shotgun (WGS) entry which is preliminary data.</text>
</comment>
<protein>
    <submittedName>
        <fullName evidence="1">Uncharacterized protein</fullName>
    </submittedName>
</protein>
<evidence type="ECO:0000313" key="1">
    <source>
        <dbReference type="EMBL" id="GAI01084.1"/>
    </source>
</evidence>
<proteinExistence type="predicted"/>
<feature type="non-terminal residue" evidence="1">
    <location>
        <position position="1"/>
    </location>
</feature>
<sequence length="99" mass="11287">LGEKTTAILHGNWGNATTVYTGDNRISLSGFQIYQGKAEINGSNFMIRGYGTKQQSGNTYDTRYLAYNLNRQYSNDKQWFFDYYNAYAGNRRRFGVLGG</sequence>
<gene>
    <name evidence="1" type="ORF">S03H2_71303</name>
</gene>